<evidence type="ECO:0000259" key="5">
    <source>
        <dbReference type="Pfam" id="PF00149"/>
    </source>
</evidence>
<comment type="similarity">
    <text evidence="4">Belongs to the cyclic nucleotide phosphodiesterase class-III family.</text>
</comment>
<evidence type="ECO:0000256" key="4">
    <source>
        <dbReference type="ARBA" id="ARBA00025742"/>
    </source>
</evidence>
<sequence length="300" mass="32843">MTTVRLAHFSDIHLTASPLGWRPRDLVGKRVTGWLNIKVLGRGRRFRDAPQVATALGRDLRGRNLDGAIFSGDATRLAFESEFAAAVAALDVGDPALPPVVAVPGNHDHYTRPAVAAGLFEKYFGPWLVGTRVGPEMYPFARRIGHVWLIGANSCTANRWHGDASGAFGADQLARLRELCASLDPGPRVLVTHYPLRTAGGQIEHRLHRLRDHAAALATAVGCGIDLWLHGHIHHGFILPPTPEIPFPVVCAGSTTQNNRWTYNEYAITGTHVAVLHRRYDPKADAFHDAGEFGFEMKAR</sequence>
<dbReference type="AlphaFoldDB" id="A0A225E1Q1"/>
<dbReference type="Proteomes" id="UP000214646">
    <property type="component" value="Unassembled WGS sequence"/>
</dbReference>
<evidence type="ECO:0000313" key="7">
    <source>
        <dbReference type="Proteomes" id="UP000214646"/>
    </source>
</evidence>
<feature type="domain" description="Calcineurin-like phosphoesterase" evidence="5">
    <location>
        <begin position="5"/>
        <end position="235"/>
    </location>
</feature>
<keyword evidence="1" id="KW-0479">Metal-binding</keyword>
<evidence type="ECO:0000256" key="1">
    <source>
        <dbReference type="ARBA" id="ARBA00022723"/>
    </source>
</evidence>
<dbReference type="InterPro" id="IPR029052">
    <property type="entry name" value="Metallo-depent_PP-like"/>
</dbReference>
<dbReference type="GO" id="GO:0046872">
    <property type="term" value="F:metal ion binding"/>
    <property type="evidence" value="ECO:0007669"/>
    <property type="project" value="UniProtKB-KW"/>
</dbReference>
<accession>A0A225E1Q1</accession>
<name>A0A225E1Q1_9BACT</name>
<dbReference type="GO" id="GO:0016787">
    <property type="term" value="F:hydrolase activity"/>
    <property type="evidence" value="ECO:0007669"/>
    <property type="project" value="UniProtKB-KW"/>
</dbReference>
<reference evidence="7" key="1">
    <citation type="submission" date="2017-06" db="EMBL/GenBank/DDBJ databases">
        <title>Genome analysis of Fimbriiglobus ruber SP5, the first member of the order Planctomycetales with confirmed chitinolytic capability.</title>
        <authorList>
            <person name="Ravin N.V."/>
            <person name="Rakitin A.L."/>
            <person name="Ivanova A.A."/>
            <person name="Beletsky A.V."/>
            <person name="Kulichevskaya I.S."/>
            <person name="Mardanov A.V."/>
            <person name="Dedysh S.N."/>
        </authorList>
    </citation>
    <scope>NUCLEOTIDE SEQUENCE [LARGE SCALE GENOMIC DNA]</scope>
    <source>
        <strain evidence="7">SP5</strain>
    </source>
</reference>
<evidence type="ECO:0000313" key="6">
    <source>
        <dbReference type="EMBL" id="OWK43409.1"/>
    </source>
</evidence>
<keyword evidence="7" id="KW-1185">Reference proteome</keyword>
<evidence type="ECO:0000256" key="2">
    <source>
        <dbReference type="ARBA" id="ARBA00022801"/>
    </source>
</evidence>
<evidence type="ECO:0000256" key="3">
    <source>
        <dbReference type="ARBA" id="ARBA00023004"/>
    </source>
</evidence>
<dbReference type="PANTHER" id="PTHR42988">
    <property type="entry name" value="PHOSPHOHYDROLASE"/>
    <property type="match status" value="1"/>
</dbReference>
<dbReference type="SUPFAM" id="SSF56300">
    <property type="entry name" value="Metallo-dependent phosphatases"/>
    <property type="match status" value="1"/>
</dbReference>
<dbReference type="Gene3D" id="3.60.21.10">
    <property type="match status" value="1"/>
</dbReference>
<protein>
    <submittedName>
        <fullName evidence="6">Phosphohydrolase</fullName>
    </submittedName>
</protein>
<keyword evidence="3" id="KW-0408">Iron</keyword>
<dbReference type="RefSeq" id="WP_143393093.1">
    <property type="nucleotide sequence ID" value="NZ_NIDE01000004.1"/>
</dbReference>
<dbReference type="InterPro" id="IPR050884">
    <property type="entry name" value="CNP_phosphodiesterase-III"/>
</dbReference>
<organism evidence="6 7">
    <name type="scientific">Fimbriiglobus ruber</name>
    <dbReference type="NCBI Taxonomy" id="1908690"/>
    <lineage>
        <taxon>Bacteria</taxon>
        <taxon>Pseudomonadati</taxon>
        <taxon>Planctomycetota</taxon>
        <taxon>Planctomycetia</taxon>
        <taxon>Gemmatales</taxon>
        <taxon>Gemmataceae</taxon>
        <taxon>Fimbriiglobus</taxon>
    </lineage>
</organism>
<dbReference type="InterPro" id="IPR004843">
    <property type="entry name" value="Calcineurin-like_PHP"/>
</dbReference>
<comment type="caution">
    <text evidence="6">The sequence shown here is derived from an EMBL/GenBank/DDBJ whole genome shotgun (WGS) entry which is preliminary data.</text>
</comment>
<dbReference type="EMBL" id="NIDE01000004">
    <property type="protein sequence ID" value="OWK43409.1"/>
    <property type="molecule type" value="Genomic_DNA"/>
</dbReference>
<keyword evidence="2 6" id="KW-0378">Hydrolase</keyword>
<dbReference type="Pfam" id="PF00149">
    <property type="entry name" value="Metallophos"/>
    <property type="match status" value="1"/>
</dbReference>
<gene>
    <name evidence="6" type="ORF">FRUB_03008</name>
</gene>
<proteinExistence type="inferred from homology"/>
<dbReference type="OrthoDB" id="9794568at2"/>
<dbReference type="PANTHER" id="PTHR42988:SF2">
    <property type="entry name" value="CYCLIC NUCLEOTIDE PHOSPHODIESTERASE CBUA0032-RELATED"/>
    <property type="match status" value="1"/>
</dbReference>